<dbReference type="EMBL" id="APNK01000002">
    <property type="protein sequence ID" value="KEZ78840.1"/>
    <property type="molecule type" value="Genomic_DNA"/>
</dbReference>
<feature type="transmembrane region" description="Helical" evidence="1">
    <location>
        <begin position="681"/>
        <end position="702"/>
    </location>
</feature>
<feature type="transmembrane region" description="Helical" evidence="1">
    <location>
        <begin position="657"/>
        <end position="674"/>
    </location>
</feature>
<organism evidence="2 3">
    <name type="scientific">Salinisphaera hydrothermalis (strain C41B8)</name>
    <dbReference type="NCBI Taxonomy" id="1304275"/>
    <lineage>
        <taxon>Bacteria</taxon>
        <taxon>Pseudomonadati</taxon>
        <taxon>Pseudomonadota</taxon>
        <taxon>Gammaproteobacteria</taxon>
        <taxon>Salinisphaerales</taxon>
        <taxon>Salinisphaeraceae</taxon>
        <taxon>Salinisphaera</taxon>
    </lineage>
</organism>
<evidence type="ECO:0000313" key="2">
    <source>
        <dbReference type="EMBL" id="KEZ78840.1"/>
    </source>
</evidence>
<sequence length="799" mass="84260">MRAALWLLGVIALGAILAGLAATGRLTVRTDLMALLPTPQHDALVNATVHRMSTFGQRRVTVLLSGDTEAHRQKAMQAMAGVLSASPAFDQVIARADDALSNGQRKHLTQLYFKHRFHLLAPADAKALATLAKAPAGSQKAERAREYFTNRAEGRLYGLGVGGGGRFVDDPFGLAEAYQRATLPNPAPNLRIAGDGTFYVVDKQGRRIDVMFAETRHNPFSLASESQATAALKQARAAARAAAPAATIRISGVVRHAAVAAKRAKFEMSVIGSGSLIGIIALMLWAFGRVRPFVLSLAAVGGGIVLAAVVTDLVFGSIHMLTLVFGTSLVGVSIDYCLHFFAQRLATPDPATALARVRRPVLLGLVTSVIAYGGMVIAPFPGLRQIAVFTATGLIGGWLGMLLLLPGAGGPAPRPGRALRLAGLWRSHGPSRLVIGHERRLVAGLSGLAVVLGGFALWQLSPDDSVRVLYNPPPQLLKTDRQVANLLGSTLSTHAVVVTGQSPAQVLSTETTLVDRLRAGPNPAASVRAITDAYPPVAAQKANYARLAESLYAPHGPLTQILAQAGFKPDKITAARQAFSAAQGRTLSLSDWLASPASLGLRGLWLGRVDGRDAAIVRVDRINDAARFHRIISNQSNAEYVDSVARISSLLAHYRRLATWLLGLEYILAWLVLWRAFGARGALALLLPPALASIAVLAIFAATGATFALFNLVALILLLGLGADYGIFLRTAPADHAPAMLAVGLSVATTLLAFGLLGLSHTPALHEFGLTLALGLTFTFLLASLLGRPAADIATSRPD</sequence>
<proteinExistence type="predicted"/>
<name>A0A084IQ56_SALHC</name>
<feature type="transmembrane region" description="Helical" evidence="1">
    <location>
        <begin position="441"/>
        <end position="460"/>
    </location>
</feature>
<evidence type="ECO:0000256" key="1">
    <source>
        <dbReference type="SAM" id="Phobius"/>
    </source>
</evidence>
<feature type="transmembrane region" description="Helical" evidence="1">
    <location>
        <begin position="321"/>
        <end position="341"/>
    </location>
</feature>
<dbReference type="PATRIC" id="fig|1304275.5.peg.380"/>
<keyword evidence="1" id="KW-0812">Transmembrane</keyword>
<keyword evidence="3" id="KW-1185">Reference proteome</keyword>
<dbReference type="InterPro" id="IPR050545">
    <property type="entry name" value="Mycobact_MmpL"/>
</dbReference>
<feature type="transmembrane region" description="Helical" evidence="1">
    <location>
        <begin position="268"/>
        <end position="287"/>
    </location>
</feature>
<feature type="transmembrane region" description="Helical" evidence="1">
    <location>
        <begin position="294"/>
        <end position="315"/>
    </location>
</feature>
<reference evidence="2 3" key="1">
    <citation type="submission" date="2013-03" db="EMBL/GenBank/DDBJ databases">
        <title>Salinisphaera hydrothermalis C41B8 Genome Sequencing.</title>
        <authorList>
            <person name="Li C."/>
            <person name="Lai Q."/>
            <person name="Shao Z."/>
        </authorList>
    </citation>
    <scope>NUCLEOTIDE SEQUENCE [LARGE SCALE GENOMIC DNA]</scope>
    <source>
        <strain evidence="2 3">C41B8</strain>
    </source>
</reference>
<dbReference type="RefSeq" id="WP_037333303.1">
    <property type="nucleotide sequence ID" value="NZ_APNK01000002.1"/>
</dbReference>
<comment type="caution">
    <text evidence="2">The sequence shown here is derived from an EMBL/GenBank/DDBJ whole genome shotgun (WGS) entry which is preliminary data.</text>
</comment>
<dbReference type="Gene3D" id="1.20.1640.10">
    <property type="entry name" value="Multidrug efflux transporter AcrB transmembrane domain"/>
    <property type="match status" value="2"/>
</dbReference>
<keyword evidence="1" id="KW-1133">Transmembrane helix</keyword>
<keyword evidence="1" id="KW-0472">Membrane</keyword>
<protein>
    <recommendedName>
        <fullName evidence="4">Membrane transport protein MMPL domain-containing protein</fullName>
    </recommendedName>
</protein>
<dbReference type="STRING" id="1304275.C41B8_01882"/>
<dbReference type="OrthoDB" id="9780358at2"/>
<dbReference type="AlphaFoldDB" id="A0A084IQ56"/>
<accession>A0A084IQ56</accession>
<dbReference type="GO" id="GO:0005886">
    <property type="term" value="C:plasma membrane"/>
    <property type="evidence" value="ECO:0007669"/>
    <property type="project" value="TreeGrafter"/>
</dbReference>
<gene>
    <name evidence="2" type="ORF">C41B8_01882</name>
</gene>
<dbReference type="Proteomes" id="UP000028302">
    <property type="component" value="Unassembled WGS sequence"/>
</dbReference>
<evidence type="ECO:0008006" key="4">
    <source>
        <dbReference type="Google" id="ProtNLM"/>
    </source>
</evidence>
<evidence type="ECO:0000313" key="3">
    <source>
        <dbReference type="Proteomes" id="UP000028302"/>
    </source>
</evidence>
<feature type="transmembrane region" description="Helical" evidence="1">
    <location>
        <begin position="361"/>
        <end position="380"/>
    </location>
</feature>
<dbReference type="SUPFAM" id="SSF82866">
    <property type="entry name" value="Multidrug efflux transporter AcrB transmembrane domain"/>
    <property type="match status" value="2"/>
</dbReference>
<feature type="transmembrane region" description="Helical" evidence="1">
    <location>
        <begin position="740"/>
        <end position="762"/>
    </location>
</feature>
<dbReference type="eggNOG" id="COG4258">
    <property type="taxonomic scope" value="Bacteria"/>
</dbReference>
<feature type="transmembrane region" description="Helical" evidence="1">
    <location>
        <begin position="768"/>
        <end position="787"/>
    </location>
</feature>
<feature type="transmembrane region" description="Helical" evidence="1">
    <location>
        <begin position="708"/>
        <end position="728"/>
    </location>
</feature>
<dbReference type="PANTHER" id="PTHR33406:SF13">
    <property type="entry name" value="MEMBRANE PROTEIN YDFJ"/>
    <property type="match status" value="1"/>
</dbReference>
<feature type="transmembrane region" description="Helical" evidence="1">
    <location>
        <begin position="386"/>
        <end position="405"/>
    </location>
</feature>
<dbReference type="PANTHER" id="PTHR33406">
    <property type="entry name" value="MEMBRANE PROTEIN MJ1562-RELATED"/>
    <property type="match status" value="1"/>
</dbReference>